<dbReference type="CDD" id="cd00383">
    <property type="entry name" value="trans_reg_C"/>
    <property type="match status" value="1"/>
</dbReference>
<dbReference type="SMART" id="SM00448">
    <property type="entry name" value="REC"/>
    <property type="match status" value="1"/>
</dbReference>
<dbReference type="GO" id="GO:0032993">
    <property type="term" value="C:protein-DNA complex"/>
    <property type="evidence" value="ECO:0007669"/>
    <property type="project" value="TreeGrafter"/>
</dbReference>
<evidence type="ECO:0000259" key="9">
    <source>
        <dbReference type="PROSITE" id="PS51755"/>
    </source>
</evidence>
<evidence type="ECO:0000256" key="6">
    <source>
        <dbReference type="PROSITE-ProRule" id="PRU00169"/>
    </source>
</evidence>
<proteinExistence type="predicted"/>
<dbReference type="InterPro" id="IPR011006">
    <property type="entry name" value="CheY-like_superfamily"/>
</dbReference>
<dbReference type="GO" id="GO:0005829">
    <property type="term" value="C:cytosol"/>
    <property type="evidence" value="ECO:0007669"/>
    <property type="project" value="TreeGrafter"/>
</dbReference>
<dbReference type="InterPro" id="IPR036388">
    <property type="entry name" value="WH-like_DNA-bd_sf"/>
</dbReference>
<dbReference type="GO" id="GO:0000156">
    <property type="term" value="F:phosphorelay response regulator activity"/>
    <property type="evidence" value="ECO:0007669"/>
    <property type="project" value="TreeGrafter"/>
</dbReference>
<evidence type="ECO:0000256" key="4">
    <source>
        <dbReference type="ARBA" id="ARBA00023163"/>
    </source>
</evidence>
<dbReference type="InterPro" id="IPR001867">
    <property type="entry name" value="OmpR/PhoB-type_DNA-bd"/>
</dbReference>
<feature type="modified residue" description="4-aspartylphosphate" evidence="6">
    <location>
        <position position="51"/>
    </location>
</feature>
<dbReference type="PROSITE" id="PS51755">
    <property type="entry name" value="OMPR_PHOB"/>
    <property type="match status" value="1"/>
</dbReference>
<organism evidence="10 11">
    <name type="scientific">Lachnoclostridium phytofermentans</name>
    <dbReference type="NCBI Taxonomy" id="66219"/>
    <lineage>
        <taxon>Bacteria</taxon>
        <taxon>Bacillati</taxon>
        <taxon>Bacillota</taxon>
        <taxon>Clostridia</taxon>
        <taxon>Lachnospirales</taxon>
        <taxon>Lachnospiraceae</taxon>
    </lineage>
</organism>
<dbReference type="GO" id="GO:0006355">
    <property type="term" value="P:regulation of DNA-templated transcription"/>
    <property type="evidence" value="ECO:0007669"/>
    <property type="project" value="InterPro"/>
</dbReference>
<dbReference type="Pfam" id="PF00486">
    <property type="entry name" value="Trans_reg_C"/>
    <property type="match status" value="1"/>
</dbReference>
<evidence type="ECO:0000256" key="2">
    <source>
        <dbReference type="ARBA" id="ARBA00023015"/>
    </source>
</evidence>
<keyword evidence="4" id="KW-0804">Transcription</keyword>
<gene>
    <name evidence="10" type="ORF">DHW61_06045</name>
</gene>
<comment type="function">
    <text evidence="5">May play the central regulatory role in sporulation. It may be an element of the effector pathway responsible for the activation of sporulation genes in response to nutritional stress. Spo0A may act in concert with spo0H (a sigma factor) to control the expression of some genes that are critical to the sporulation process.</text>
</comment>
<evidence type="ECO:0000256" key="7">
    <source>
        <dbReference type="PROSITE-ProRule" id="PRU01091"/>
    </source>
</evidence>
<keyword evidence="3 7" id="KW-0238">DNA-binding</keyword>
<accession>A0A3D2X6J6</accession>
<feature type="domain" description="Response regulatory" evidence="8">
    <location>
        <begin position="2"/>
        <end position="116"/>
    </location>
</feature>
<dbReference type="SUPFAM" id="SSF52172">
    <property type="entry name" value="CheY-like"/>
    <property type="match status" value="1"/>
</dbReference>
<dbReference type="InterPro" id="IPR001789">
    <property type="entry name" value="Sig_transdc_resp-reg_receiver"/>
</dbReference>
<evidence type="ECO:0000259" key="8">
    <source>
        <dbReference type="PROSITE" id="PS50110"/>
    </source>
</evidence>
<sequence>MRILIVEDEIDLCDTIAEGLQIDGYAVDTCYRGDVAYELISTETYDLVVLDLNLPGMDGIDILSEVRKTNKDLKILILSARSSVSDKVLGLDIGANDYLSKPFAFEELVARIRNLLRRSFLQENAVLLWNEISLNTVGRTVSVNGIDITMTKKELALLEYFLLNQSKVISQEELMEHIWNMEADSFSNAVRVHIASLRKKLKIALGYDPIATKIGEGYYLNGGKSLC</sequence>
<dbReference type="Proteomes" id="UP000262969">
    <property type="component" value="Unassembled WGS sequence"/>
</dbReference>
<dbReference type="InterPro" id="IPR039420">
    <property type="entry name" value="WalR-like"/>
</dbReference>
<dbReference type="Gene3D" id="3.40.50.2300">
    <property type="match status" value="1"/>
</dbReference>
<evidence type="ECO:0000256" key="1">
    <source>
        <dbReference type="ARBA" id="ARBA00018672"/>
    </source>
</evidence>
<dbReference type="PROSITE" id="PS50110">
    <property type="entry name" value="RESPONSE_REGULATORY"/>
    <property type="match status" value="1"/>
</dbReference>
<dbReference type="Gene3D" id="6.10.250.690">
    <property type="match status" value="1"/>
</dbReference>
<dbReference type="PANTHER" id="PTHR48111">
    <property type="entry name" value="REGULATOR OF RPOS"/>
    <property type="match status" value="1"/>
</dbReference>
<dbReference type="Pfam" id="PF00072">
    <property type="entry name" value="Response_reg"/>
    <property type="match status" value="1"/>
</dbReference>
<keyword evidence="6" id="KW-0597">Phosphoprotein</keyword>
<evidence type="ECO:0000256" key="5">
    <source>
        <dbReference type="ARBA" id="ARBA00024867"/>
    </source>
</evidence>
<evidence type="ECO:0000313" key="10">
    <source>
        <dbReference type="EMBL" id="HCL01968.1"/>
    </source>
</evidence>
<keyword evidence="2" id="KW-0805">Transcription regulation</keyword>
<dbReference type="SMART" id="SM00862">
    <property type="entry name" value="Trans_reg_C"/>
    <property type="match status" value="1"/>
</dbReference>
<dbReference type="Gene3D" id="1.10.10.10">
    <property type="entry name" value="Winged helix-like DNA-binding domain superfamily/Winged helix DNA-binding domain"/>
    <property type="match status" value="1"/>
</dbReference>
<feature type="DNA-binding region" description="OmpR/PhoB-type" evidence="7">
    <location>
        <begin position="124"/>
        <end position="222"/>
    </location>
</feature>
<feature type="domain" description="OmpR/PhoB-type" evidence="9">
    <location>
        <begin position="124"/>
        <end position="222"/>
    </location>
</feature>
<protein>
    <recommendedName>
        <fullName evidence="1">Stage 0 sporulation protein A homolog</fullName>
    </recommendedName>
</protein>
<dbReference type="EMBL" id="DPVV01000204">
    <property type="protein sequence ID" value="HCL01968.1"/>
    <property type="molecule type" value="Genomic_DNA"/>
</dbReference>
<reference evidence="10 11" key="1">
    <citation type="journal article" date="2018" name="Nat. Biotechnol.">
        <title>A standardized bacterial taxonomy based on genome phylogeny substantially revises the tree of life.</title>
        <authorList>
            <person name="Parks D.H."/>
            <person name="Chuvochina M."/>
            <person name="Waite D.W."/>
            <person name="Rinke C."/>
            <person name="Skarshewski A."/>
            <person name="Chaumeil P.A."/>
            <person name="Hugenholtz P."/>
        </authorList>
    </citation>
    <scope>NUCLEOTIDE SEQUENCE [LARGE SCALE GENOMIC DNA]</scope>
    <source>
        <strain evidence="10">UBA11728</strain>
    </source>
</reference>
<comment type="caution">
    <text evidence="10">The sequence shown here is derived from an EMBL/GenBank/DDBJ whole genome shotgun (WGS) entry which is preliminary data.</text>
</comment>
<evidence type="ECO:0000313" key="11">
    <source>
        <dbReference type="Proteomes" id="UP000262969"/>
    </source>
</evidence>
<dbReference type="GO" id="GO:0000976">
    <property type="term" value="F:transcription cis-regulatory region binding"/>
    <property type="evidence" value="ECO:0007669"/>
    <property type="project" value="TreeGrafter"/>
</dbReference>
<dbReference type="AlphaFoldDB" id="A0A3D2X6J6"/>
<name>A0A3D2X6J6_9FIRM</name>
<evidence type="ECO:0000256" key="3">
    <source>
        <dbReference type="ARBA" id="ARBA00023125"/>
    </source>
</evidence>
<dbReference type="PANTHER" id="PTHR48111:SF36">
    <property type="entry name" value="TRANSCRIPTIONAL REGULATORY PROTEIN CUTR"/>
    <property type="match status" value="1"/>
</dbReference>